<proteinExistence type="predicted"/>
<dbReference type="OrthoDB" id="8778976at2"/>
<evidence type="ECO:0008006" key="3">
    <source>
        <dbReference type="Google" id="ProtNLM"/>
    </source>
</evidence>
<dbReference type="KEGG" id="lum:CNR27_11055"/>
<evidence type="ECO:0000313" key="1">
    <source>
        <dbReference type="EMBL" id="ATD67901.1"/>
    </source>
</evidence>
<protein>
    <recommendedName>
        <fullName evidence="3">DUF1330 domain-containing protein</fullName>
    </recommendedName>
</protein>
<evidence type="ECO:0000313" key="2">
    <source>
        <dbReference type="Proteomes" id="UP000218968"/>
    </source>
</evidence>
<name>A0A290XFQ8_9GAMM</name>
<dbReference type="AlphaFoldDB" id="A0A290XFQ8"/>
<gene>
    <name evidence="1" type="ORF">CNR27_11055</name>
</gene>
<organism evidence="1 2">
    <name type="scientific">Luteimonas chenhongjianii</name>
    <dbReference type="NCBI Taxonomy" id="2006110"/>
    <lineage>
        <taxon>Bacteria</taxon>
        <taxon>Pseudomonadati</taxon>
        <taxon>Pseudomonadota</taxon>
        <taxon>Gammaproteobacteria</taxon>
        <taxon>Lysobacterales</taxon>
        <taxon>Lysobacteraceae</taxon>
        <taxon>Luteimonas</taxon>
    </lineage>
</organism>
<accession>A0A290XFQ8</accession>
<sequence length="102" mass="12034">MHLIQLFLPLYDNAGRGFEREMFDTVRRELTDRFGGATAYARAPARGDWEDADGEVQRDDVVLFETMTDIVDRDWWAKYRSTLEQRFRQDQVLVRATSVEML</sequence>
<dbReference type="EMBL" id="CP023406">
    <property type="protein sequence ID" value="ATD67901.1"/>
    <property type="molecule type" value="Genomic_DNA"/>
</dbReference>
<dbReference type="Proteomes" id="UP000218968">
    <property type="component" value="Chromosome"/>
</dbReference>
<dbReference type="RefSeq" id="WP_096298766.1">
    <property type="nucleotide sequence ID" value="NZ_CP023406.1"/>
</dbReference>
<keyword evidence="2" id="KW-1185">Reference proteome</keyword>
<reference evidence="2" key="1">
    <citation type="submission" date="2017-09" db="EMBL/GenBank/DDBJ databases">
        <title>Luteimonas liuhanmingii sp.nov., isolated from the intestinal contents of Tibetan Plateau Pika in Yushu, Qinghai Province, China.</title>
        <authorList>
            <person name="Gui Z."/>
        </authorList>
    </citation>
    <scope>NUCLEOTIDE SEQUENCE [LARGE SCALE GENOMIC DNA]</scope>
    <source>
        <strain evidence="2">100111</strain>
    </source>
</reference>